<dbReference type="OrthoDB" id="9793825at2"/>
<keyword evidence="2" id="KW-0560">Oxidoreductase</keyword>
<reference evidence="4 5" key="1">
    <citation type="submission" date="2014-04" db="EMBL/GenBank/DDBJ databases">
        <title>A comprehensive comparison of genomes of Erythrobacter spp. Strains.</title>
        <authorList>
            <person name="Zheng Q."/>
        </authorList>
    </citation>
    <scope>NUCLEOTIDE SEQUENCE [LARGE SCALE GENOMIC DNA]</scope>
    <source>
        <strain evidence="4 5">DSM 8509</strain>
    </source>
</reference>
<dbReference type="Gene3D" id="3.40.50.720">
    <property type="entry name" value="NAD(P)-binding Rossmann-like Domain"/>
    <property type="match status" value="1"/>
</dbReference>
<dbReference type="NCBIfam" id="NF006123">
    <property type="entry name" value="PRK08267.1"/>
    <property type="match status" value="1"/>
</dbReference>
<evidence type="ECO:0000256" key="2">
    <source>
        <dbReference type="ARBA" id="ARBA00023002"/>
    </source>
</evidence>
<dbReference type="EMBL" id="JMIX01000006">
    <property type="protein sequence ID" value="KEO93403.1"/>
    <property type="molecule type" value="Genomic_DNA"/>
</dbReference>
<proteinExistence type="inferred from homology"/>
<sequence>MGQQRRSIFISGGASGIGRAIARHFGERDWFVGIGDVNQQGMEDTLGLIPGGFKYAHKLDVRDRAAWDEALNAFRTAAGGRIDVVVNNAGIGTGGPLAELDTDEIERCLDINLKGVLFGAQAAHPHLLDTAPGSALVNIASAAGIAGGTGMSVYSATKFAVRGIAESLDAEWAPDGIKVCSICPSFIETPLLDGTGNRRSNEMVRDRVKAAGLEITPVEEVAEAVWNAVHGEELHYLVGKTARRLNFAKRWFPNKVRKQNRAGAALLGR</sequence>
<dbReference type="InterPro" id="IPR036291">
    <property type="entry name" value="NAD(P)-bd_dom_sf"/>
</dbReference>
<comment type="caution">
    <text evidence="4">The sequence shown here is derived from an EMBL/GenBank/DDBJ whole genome shotgun (WGS) entry which is preliminary data.</text>
</comment>
<dbReference type="AlphaFoldDB" id="A0A074MNH6"/>
<comment type="similarity">
    <text evidence="1 3">Belongs to the short-chain dehydrogenases/reductases (SDR) family.</text>
</comment>
<evidence type="ECO:0000313" key="4">
    <source>
        <dbReference type="EMBL" id="KEO93403.1"/>
    </source>
</evidence>
<dbReference type="PANTHER" id="PTHR43391:SF82">
    <property type="entry name" value="OXIDOREDUCTASE SADH-RELATED"/>
    <property type="match status" value="1"/>
</dbReference>
<dbReference type="KEGG" id="elq:Ga0102493_11211"/>
<name>A0A074MNH6_9SPHN</name>
<evidence type="ECO:0000313" key="5">
    <source>
        <dbReference type="Proteomes" id="UP000027866"/>
    </source>
</evidence>
<accession>A0A074MNH6</accession>
<dbReference type="Proteomes" id="UP000027866">
    <property type="component" value="Unassembled WGS sequence"/>
</dbReference>
<evidence type="ECO:0000256" key="1">
    <source>
        <dbReference type="ARBA" id="ARBA00006484"/>
    </source>
</evidence>
<dbReference type="PRINTS" id="PR00080">
    <property type="entry name" value="SDRFAMILY"/>
</dbReference>
<organism evidence="4 5">
    <name type="scientific">Erythrobacter litoralis</name>
    <dbReference type="NCBI Taxonomy" id="39960"/>
    <lineage>
        <taxon>Bacteria</taxon>
        <taxon>Pseudomonadati</taxon>
        <taxon>Pseudomonadota</taxon>
        <taxon>Alphaproteobacteria</taxon>
        <taxon>Sphingomonadales</taxon>
        <taxon>Erythrobacteraceae</taxon>
        <taxon>Erythrobacter/Porphyrobacter group</taxon>
        <taxon>Erythrobacter</taxon>
    </lineage>
</organism>
<dbReference type="Pfam" id="PF00106">
    <property type="entry name" value="adh_short"/>
    <property type="match status" value="1"/>
</dbReference>
<protein>
    <submittedName>
        <fullName evidence="4">Short-chain dehydrogenase</fullName>
    </submittedName>
</protein>
<dbReference type="RefSeq" id="WP_034903478.1">
    <property type="nucleotide sequence ID" value="NZ_CP017057.1"/>
</dbReference>
<dbReference type="SUPFAM" id="SSF51735">
    <property type="entry name" value="NAD(P)-binding Rossmann-fold domains"/>
    <property type="match status" value="1"/>
</dbReference>
<dbReference type="InterPro" id="IPR002347">
    <property type="entry name" value="SDR_fam"/>
</dbReference>
<dbReference type="PATRIC" id="fig|39960.10.peg.2462"/>
<dbReference type="PRINTS" id="PR00081">
    <property type="entry name" value="GDHRDH"/>
</dbReference>
<dbReference type="PANTHER" id="PTHR43391">
    <property type="entry name" value="RETINOL DEHYDROGENASE-RELATED"/>
    <property type="match status" value="1"/>
</dbReference>
<evidence type="ECO:0000256" key="3">
    <source>
        <dbReference type="RuleBase" id="RU000363"/>
    </source>
</evidence>
<gene>
    <name evidence="4" type="ORF">EH32_11850</name>
</gene>
<dbReference type="GO" id="GO:0016491">
    <property type="term" value="F:oxidoreductase activity"/>
    <property type="evidence" value="ECO:0007669"/>
    <property type="project" value="UniProtKB-KW"/>
</dbReference>
<keyword evidence="5" id="KW-1185">Reference proteome</keyword>